<dbReference type="Gene3D" id="2.40.50.1070">
    <property type="match status" value="1"/>
</dbReference>
<dbReference type="NCBIfam" id="TIGR00479">
    <property type="entry name" value="rumA"/>
    <property type="match status" value="1"/>
</dbReference>
<keyword evidence="2 4" id="KW-0808">Transferase</keyword>
<dbReference type="SUPFAM" id="SSF53335">
    <property type="entry name" value="S-adenosyl-L-methionine-dependent methyltransferases"/>
    <property type="match status" value="1"/>
</dbReference>
<dbReference type="PANTHER" id="PTHR11061">
    <property type="entry name" value="RNA M5U METHYLTRANSFERASE"/>
    <property type="match status" value="1"/>
</dbReference>
<organism evidence="6 7">
    <name type="scientific">Roseiflexus castenholzii (strain DSM 13941 / HLO8)</name>
    <dbReference type="NCBI Taxonomy" id="383372"/>
    <lineage>
        <taxon>Bacteria</taxon>
        <taxon>Bacillati</taxon>
        <taxon>Chloroflexota</taxon>
        <taxon>Chloroflexia</taxon>
        <taxon>Chloroflexales</taxon>
        <taxon>Roseiflexineae</taxon>
        <taxon>Roseiflexaceae</taxon>
        <taxon>Roseiflexus</taxon>
    </lineage>
</organism>
<dbReference type="eggNOG" id="COG2265">
    <property type="taxonomic scope" value="Bacteria"/>
</dbReference>
<keyword evidence="3 4" id="KW-0949">S-adenosyl-L-methionine</keyword>
<dbReference type="STRING" id="383372.Rcas_3339"/>
<dbReference type="EMBL" id="CP000804">
    <property type="protein sequence ID" value="ABU59389.1"/>
    <property type="molecule type" value="Genomic_DNA"/>
</dbReference>
<feature type="active site" description="Nucleophile" evidence="4">
    <location>
        <position position="363"/>
    </location>
</feature>
<feature type="binding site" evidence="4">
    <location>
        <position position="269"/>
    </location>
    <ligand>
        <name>S-adenosyl-L-methionine</name>
        <dbReference type="ChEBI" id="CHEBI:59789"/>
    </ligand>
</feature>
<dbReference type="GO" id="GO:0070041">
    <property type="term" value="F:rRNA (uridine-C5-)-methyltransferase activity"/>
    <property type="evidence" value="ECO:0007669"/>
    <property type="project" value="TreeGrafter"/>
</dbReference>
<comment type="similarity">
    <text evidence="4">Belongs to the class I-like SAM-binding methyltransferase superfamily. RNA M5U methyltransferase family.</text>
</comment>
<evidence type="ECO:0000256" key="3">
    <source>
        <dbReference type="ARBA" id="ARBA00022691"/>
    </source>
</evidence>
<keyword evidence="7" id="KW-1185">Reference proteome</keyword>
<evidence type="ECO:0000256" key="5">
    <source>
        <dbReference type="PROSITE-ProRule" id="PRU10015"/>
    </source>
</evidence>
<gene>
    <name evidence="6" type="ordered locus">Rcas_3339</name>
</gene>
<evidence type="ECO:0000256" key="1">
    <source>
        <dbReference type="ARBA" id="ARBA00022603"/>
    </source>
</evidence>
<dbReference type="Gene3D" id="3.40.50.150">
    <property type="entry name" value="Vaccinia Virus protein VP39"/>
    <property type="match status" value="1"/>
</dbReference>
<feature type="active site" evidence="5">
    <location>
        <position position="363"/>
    </location>
</feature>
<dbReference type="Proteomes" id="UP000000263">
    <property type="component" value="Chromosome"/>
</dbReference>
<dbReference type="InterPro" id="IPR029063">
    <property type="entry name" value="SAM-dependent_MTases_sf"/>
</dbReference>
<proteinExistence type="inferred from homology"/>
<feature type="binding site" evidence="4">
    <location>
        <position position="336"/>
    </location>
    <ligand>
        <name>S-adenosyl-L-methionine</name>
        <dbReference type="ChEBI" id="CHEBI:59789"/>
    </ligand>
</feature>
<evidence type="ECO:0000313" key="6">
    <source>
        <dbReference type="EMBL" id="ABU59389.1"/>
    </source>
</evidence>
<dbReference type="InterPro" id="IPR030390">
    <property type="entry name" value="MeTrfase_TrmA_AS"/>
</dbReference>
<dbReference type="HOGENOM" id="CLU_014689_7_2_0"/>
<feature type="binding site" evidence="4">
    <location>
        <position position="239"/>
    </location>
    <ligand>
        <name>S-adenosyl-L-methionine</name>
        <dbReference type="ChEBI" id="CHEBI:59789"/>
    </ligand>
</feature>
<dbReference type="KEGG" id="rca:Rcas_3339"/>
<evidence type="ECO:0000256" key="2">
    <source>
        <dbReference type="ARBA" id="ARBA00022679"/>
    </source>
</evidence>
<dbReference type="CDD" id="cd02440">
    <property type="entry name" value="AdoMet_MTases"/>
    <property type="match status" value="1"/>
</dbReference>
<keyword evidence="1 4" id="KW-0489">Methyltransferase</keyword>
<evidence type="ECO:0000313" key="7">
    <source>
        <dbReference type="Proteomes" id="UP000000263"/>
    </source>
</evidence>
<dbReference type="PROSITE" id="PS01230">
    <property type="entry name" value="TRMA_1"/>
    <property type="match status" value="1"/>
</dbReference>
<dbReference type="RefSeq" id="WP_012121813.1">
    <property type="nucleotide sequence ID" value="NC_009767.1"/>
</dbReference>
<dbReference type="PANTHER" id="PTHR11061:SF30">
    <property type="entry name" value="TRNA (URACIL(54)-C(5))-METHYLTRANSFERASE"/>
    <property type="match status" value="1"/>
</dbReference>
<dbReference type="GO" id="GO:0070475">
    <property type="term" value="P:rRNA base methylation"/>
    <property type="evidence" value="ECO:0007669"/>
    <property type="project" value="TreeGrafter"/>
</dbReference>
<feature type="binding site" evidence="4">
    <location>
        <position position="290"/>
    </location>
    <ligand>
        <name>S-adenosyl-L-methionine</name>
        <dbReference type="ChEBI" id="CHEBI:59789"/>
    </ligand>
</feature>
<dbReference type="AlphaFoldDB" id="A7NP93"/>
<dbReference type="Pfam" id="PF05958">
    <property type="entry name" value="tRNA_U5-meth_tr"/>
    <property type="match status" value="1"/>
</dbReference>
<dbReference type="InterPro" id="IPR010280">
    <property type="entry name" value="U5_MeTrfase_fam"/>
</dbReference>
<accession>A7NP93</accession>
<sequence length="405" mass="44532">MAISNKHFRQQIIEAARAGETTTPRCPHAPPQGQCGGCVFQDHDYPAQVAAKRAALCSLWSDDLPDNCIDTLDVVASPNPFAYRTRMDFVASKERFGLRRGGRFNYIIDLHECHLIPTHAFTAARAVYEHAMALGLPDYNLKTHAGFLRYVVVRRSPDDELLLALVTAAPEEEKVSAEKVERVALAALEHPGVLGVHWLINATRTDVSFGEPVRHWGRATLPMRVGAHTLEIGPNTFFQNNVWLLMPLLEAVRDAVAACGHAGAIADLYSGVGAIALHIARHADRIVCIESSGESVRLARENSVRAGFEHIAVIEADVADALRAQTTGAFDVVVADPPRTGLGPEVCRELLRLRPRRIVYVSCNPLTQRDDIRALQSGYRLVLLQGYDMFPQTPHLEALAVLDVI</sequence>
<evidence type="ECO:0000256" key="4">
    <source>
        <dbReference type="PROSITE-ProRule" id="PRU01024"/>
    </source>
</evidence>
<reference evidence="6 7" key="1">
    <citation type="submission" date="2007-08" db="EMBL/GenBank/DDBJ databases">
        <title>Complete sequence of Roseiflexus castenholzii DSM 13941.</title>
        <authorList>
            <consortium name="US DOE Joint Genome Institute"/>
            <person name="Copeland A."/>
            <person name="Lucas S."/>
            <person name="Lapidus A."/>
            <person name="Barry K."/>
            <person name="Glavina del Rio T."/>
            <person name="Dalin E."/>
            <person name="Tice H."/>
            <person name="Pitluck S."/>
            <person name="Thompson L.S."/>
            <person name="Brettin T."/>
            <person name="Bruce D."/>
            <person name="Detter J.C."/>
            <person name="Han C."/>
            <person name="Tapia R."/>
            <person name="Schmutz J."/>
            <person name="Larimer F."/>
            <person name="Land M."/>
            <person name="Hauser L."/>
            <person name="Kyrpides N."/>
            <person name="Mikhailova N."/>
            <person name="Bryant D.A."/>
            <person name="Hanada S."/>
            <person name="Tsukatani Y."/>
            <person name="Richardson P."/>
        </authorList>
    </citation>
    <scope>NUCLEOTIDE SEQUENCE [LARGE SCALE GENOMIC DNA]</scope>
    <source>
        <strain evidence="7">DSM 13941 / HLO8</strain>
    </source>
</reference>
<dbReference type="PROSITE" id="PS51687">
    <property type="entry name" value="SAM_MT_RNA_M5U"/>
    <property type="match status" value="1"/>
</dbReference>
<dbReference type="OrthoDB" id="9804590at2"/>
<name>A7NP93_ROSCS</name>
<protein>
    <submittedName>
        <fullName evidence="6">(Uracil-5)-methyltransferase</fullName>
    </submittedName>
</protein>